<dbReference type="CDD" id="cd17546">
    <property type="entry name" value="REC_hyHK_CKI1_RcsC-like"/>
    <property type="match status" value="2"/>
</dbReference>
<dbReference type="PANTHER" id="PTHR45339">
    <property type="entry name" value="HYBRID SIGNAL TRANSDUCTION HISTIDINE KINASE J"/>
    <property type="match status" value="1"/>
</dbReference>
<keyword evidence="13 16" id="KW-0472">Membrane</keyword>
<dbReference type="InterPro" id="IPR003594">
    <property type="entry name" value="HATPase_dom"/>
</dbReference>
<gene>
    <name evidence="23" type="ORF">M8A51_00330</name>
</gene>
<accession>A0ABT0YGW9</accession>
<dbReference type="InterPro" id="IPR036097">
    <property type="entry name" value="HisK_dim/P_sf"/>
</dbReference>
<dbReference type="Gene3D" id="3.40.50.2300">
    <property type="match status" value="2"/>
</dbReference>
<dbReference type="InterPro" id="IPR003660">
    <property type="entry name" value="HAMP_dom"/>
</dbReference>
<keyword evidence="8" id="KW-0547">Nucleotide-binding</keyword>
<comment type="subcellular location">
    <subcellularLocation>
        <location evidence="2">Cell membrane</location>
        <topology evidence="2">Multi-pass membrane protein</topology>
    </subcellularLocation>
</comment>
<feature type="domain" description="HPt" evidence="22">
    <location>
        <begin position="1137"/>
        <end position="1231"/>
    </location>
</feature>
<dbReference type="InterPro" id="IPR000014">
    <property type="entry name" value="PAS"/>
</dbReference>
<dbReference type="InterPro" id="IPR008207">
    <property type="entry name" value="Sig_transdc_His_kin_Hpt_dom"/>
</dbReference>
<dbReference type="Gene3D" id="1.10.287.130">
    <property type="match status" value="1"/>
</dbReference>
<feature type="domain" description="PAC" evidence="20">
    <location>
        <begin position="511"/>
        <end position="561"/>
    </location>
</feature>
<feature type="modified residue" description="Phosphohistidine" evidence="14">
    <location>
        <position position="1176"/>
    </location>
</feature>
<dbReference type="InterPro" id="IPR003661">
    <property type="entry name" value="HisK_dim/P_dom"/>
</dbReference>
<evidence type="ECO:0000259" key="20">
    <source>
        <dbReference type="PROSITE" id="PS50113"/>
    </source>
</evidence>
<evidence type="ECO:0000313" key="23">
    <source>
        <dbReference type="EMBL" id="MCM5677975.1"/>
    </source>
</evidence>
<dbReference type="SMART" id="SM00388">
    <property type="entry name" value="HisKA"/>
    <property type="match status" value="1"/>
</dbReference>
<dbReference type="PROSITE" id="PS50109">
    <property type="entry name" value="HIS_KIN"/>
    <property type="match status" value="1"/>
</dbReference>
<dbReference type="InterPro" id="IPR036890">
    <property type="entry name" value="HATPase_C_sf"/>
</dbReference>
<dbReference type="InterPro" id="IPR036641">
    <property type="entry name" value="HPT_dom_sf"/>
</dbReference>
<dbReference type="SUPFAM" id="SSF103190">
    <property type="entry name" value="Sensory domain-like"/>
    <property type="match status" value="1"/>
</dbReference>
<keyword evidence="6" id="KW-0808">Transferase</keyword>
<dbReference type="InterPro" id="IPR011006">
    <property type="entry name" value="CheY-like_superfamily"/>
</dbReference>
<dbReference type="RefSeq" id="WP_251776100.1">
    <property type="nucleotide sequence ID" value="NZ_JAMKFE010000001.1"/>
</dbReference>
<dbReference type="InterPro" id="IPR000700">
    <property type="entry name" value="PAS-assoc_C"/>
</dbReference>
<dbReference type="SMART" id="SM00387">
    <property type="entry name" value="HATPase_c"/>
    <property type="match status" value="1"/>
</dbReference>
<dbReference type="InterPro" id="IPR005467">
    <property type="entry name" value="His_kinase_dom"/>
</dbReference>
<dbReference type="Gene3D" id="3.30.565.10">
    <property type="entry name" value="Histidine kinase-like ATPase, C-terminal domain"/>
    <property type="match status" value="1"/>
</dbReference>
<evidence type="ECO:0000259" key="18">
    <source>
        <dbReference type="PROSITE" id="PS50110"/>
    </source>
</evidence>
<keyword evidence="5 15" id="KW-0597">Phosphoprotein</keyword>
<dbReference type="PROSITE" id="PS50885">
    <property type="entry name" value="HAMP"/>
    <property type="match status" value="1"/>
</dbReference>
<dbReference type="EC" id="2.7.13.3" evidence="3"/>
<dbReference type="PROSITE" id="PS50113">
    <property type="entry name" value="PAC"/>
    <property type="match status" value="1"/>
</dbReference>
<evidence type="ECO:0000256" key="14">
    <source>
        <dbReference type="PROSITE-ProRule" id="PRU00110"/>
    </source>
</evidence>
<dbReference type="Gene3D" id="3.30.450.20">
    <property type="entry name" value="PAS domain"/>
    <property type="match status" value="3"/>
</dbReference>
<feature type="modified residue" description="4-aspartylphosphate" evidence="15">
    <location>
        <position position="1020"/>
    </location>
</feature>
<dbReference type="SMART" id="SM00448">
    <property type="entry name" value="REC"/>
    <property type="match status" value="2"/>
</dbReference>
<evidence type="ECO:0000256" key="4">
    <source>
        <dbReference type="ARBA" id="ARBA00022475"/>
    </source>
</evidence>
<evidence type="ECO:0000256" key="6">
    <source>
        <dbReference type="ARBA" id="ARBA00022679"/>
    </source>
</evidence>
<evidence type="ECO:0000256" key="7">
    <source>
        <dbReference type="ARBA" id="ARBA00022692"/>
    </source>
</evidence>
<keyword evidence="24" id="KW-1185">Reference proteome</keyword>
<dbReference type="PROSITE" id="PS50110">
    <property type="entry name" value="RESPONSE_REGULATORY"/>
    <property type="match status" value="2"/>
</dbReference>
<feature type="modified residue" description="4-aspartylphosphate" evidence="15">
    <location>
        <position position="871"/>
    </location>
</feature>
<evidence type="ECO:0000313" key="24">
    <source>
        <dbReference type="Proteomes" id="UP001165541"/>
    </source>
</evidence>
<evidence type="ECO:0000256" key="1">
    <source>
        <dbReference type="ARBA" id="ARBA00000085"/>
    </source>
</evidence>
<protein>
    <recommendedName>
        <fullName evidence="3">histidine kinase</fullName>
        <ecNumber evidence="3">2.7.13.3</ecNumber>
    </recommendedName>
</protein>
<evidence type="ECO:0000259" key="17">
    <source>
        <dbReference type="PROSITE" id="PS50109"/>
    </source>
</evidence>
<keyword evidence="12" id="KW-0902">Two-component regulatory system</keyword>
<evidence type="ECO:0000256" key="3">
    <source>
        <dbReference type="ARBA" id="ARBA00012438"/>
    </source>
</evidence>
<dbReference type="InterPro" id="IPR013656">
    <property type="entry name" value="PAS_4"/>
</dbReference>
<feature type="domain" description="Response regulatory" evidence="18">
    <location>
        <begin position="971"/>
        <end position="1091"/>
    </location>
</feature>
<name>A0ABT0YGW9_9BURK</name>
<dbReference type="PRINTS" id="PR00344">
    <property type="entry name" value="BCTRLSENSOR"/>
</dbReference>
<evidence type="ECO:0000259" key="21">
    <source>
        <dbReference type="PROSITE" id="PS50885"/>
    </source>
</evidence>
<evidence type="ECO:0000259" key="22">
    <source>
        <dbReference type="PROSITE" id="PS50894"/>
    </source>
</evidence>
<dbReference type="SUPFAM" id="SSF52172">
    <property type="entry name" value="CheY-like"/>
    <property type="match status" value="2"/>
</dbReference>
<evidence type="ECO:0000256" key="2">
    <source>
        <dbReference type="ARBA" id="ARBA00004651"/>
    </source>
</evidence>
<dbReference type="Pfam" id="PF00512">
    <property type="entry name" value="HisKA"/>
    <property type="match status" value="1"/>
</dbReference>
<dbReference type="NCBIfam" id="TIGR00229">
    <property type="entry name" value="sensory_box"/>
    <property type="match status" value="1"/>
</dbReference>
<reference evidence="23" key="1">
    <citation type="submission" date="2022-05" db="EMBL/GenBank/DDBJ databases">
        <title>Schlegelella sp. nov., isolated from mangrove soil.</title>
        <authorList>
            <person name="Liu Y."/>
            <person name="Ge X."/>
            <person name="Liu W."/>
        </authorList>
    </citation>
    <scope>NUCLEOTIDE SEQUENCE</scope>
    <source>
        <strain evidence="23">S2-27</strain>
    </source>
</reference>
<keyword evidence="10" id="KW-0067">ATP-binding</keyword>
<evidence type="ECO:0000256" key="9">
    <source>
        <dbReference type="ARBA" id="ARBA00022777"/>
    </source>
</evidence>
<dbReference type="Gene3D" id="1.20.120.160">
    <property type="entry name" value="HPT domain"/>
    <property type="match status" value="1"/>
</dbReference>
<dbReference type="PROSITE" id="PS50894">
    <property type="entry name" value="HPT"/>
    <property type="match status" value="1"/>
</dbReference>
<dbReference type="InterPro" id="IPR001610">
    <property type="entry name" value="PAC"/>
</dbReference>
<dbReference type="PANTHER" id="PTHR45339:SF1">
    <property type="entry name" value="HYBRID SIGNAL TRANSDUCTION HISTIDINE KINASE J"/>
    <property type="match status" value="1"/>
</dbReference>
<evidence type="ECO:0000256" key="8">
    <source>
        <dbReference type="ARBA" id="ARBA00022741"/>
    </source>
</evidence>
<dbReference type="EMBL" id="JAMKFE010000001">
    <property type="protein sequence ID" value="MCM5677975.1"/>
    <property type="molecule type" value="Genomic_DNA"/>
</dbReference>
<dbReference type="InterPro" id="IPR035965">
    <property type="entry name" value="PAS-like_dom_sf"/>
</dbReference>
<dbReference type="InterPro" id="IPR029151">
    <property type="entry name" value="Sensor-like_sf"/>
</dbReference>
<organism evidence="23 24">
    <name type="scientific">Caldimonas mangrovi</name>
    <dbReference type="NCBI Taxonomy" id="2944811"/>
    <lineage>
        <taxon>Bacteria</taxon>
        <taxon>Pseudomonadati</taxon>
        <taxon>Pseudomonadota</taxon>
        <taxon>Betaproteobacteria</taxon>
        <taxon>Burkholderiales</taxon>
        <taxon>Sphaerotilaceae</taxon>
        <taxon>Caldimonas</taxon>
    </lineage>
</organism>
<dbReference type="CDD" id="cd16922">
    <property type="entry name" value="HATPase_EvgS-ArcB-TorS-like"/>
    <property type="match status" value="1"/>
</dbReference>
<dbReference type="Proteomes" id="UP001165541">
    <property type="component" value="Unassembled WGS sequence"/>
</dbReference>
<comment type="caution">
    <text evidence="23">The sequence shown here is derived from an EMBL/GenBank/DDBJ whole genome shotgun (WGS) entry which is preliminary data.</text>
</comment>
<dbReference type="Gene3D" id="6.10.340.10">
    <property type="match status" value="1"/>
</dbReference>
<dbReference type="SUPFAM" id="SSF55874">
    <property type="entry name" value="ATPase domain of HSP90 chaperone/DNA topoisomerase II/histidine kinase"/>
    <property type="match status" value="1"/>
</dbReference>
<feature type="domain" description="HAMP" evidence="21">
    <location>
        <begin position="371"/>
        <end position="424"/>
    </location>
</feature>
<dbReference type="Pfam" id="PF01627">
    <property type="entry name" value="Hpt"/>
    <property type="match status" value="1"/>
</dbReference>
<evidence type="ECO:0000259" key="19">
    <source>
        <dbReference type="PROSITE" id="PS50112"/>
    </source>
</evidence>
<dbReference type="SUPFAM" id="SSF47384">
    <property type="entry name" value="Homodimeric domain of signal transducing histidine kinase"/>
    <property type="match status" value="1"/>
</dbReference>
<comment type="catalytic activity">
    <reaction evidence="1">
        <text>ATP + protein L-histidine = ADP + protein N-phospho-L-histidine.</text>
        <dbReference type="EC" id="2.7.13.3"/>
    </reaction>
</comment>
<dbReference type="SMART" id="SM00086">
    <property type="entry name" value="PAC"/>
    <property type="match status" value="1"/>
</dbReference>
<dbReference type="CDD" id="cd00088">
    <property type="entry name" value="HPT"/>
    <property type="match status" value="1"/>
</dbReference>
<evidence type="ECO:0000256" key="16">
    <source>
        <dbReference type="SAM" id="Phobius"/>
    </source>
</evidence>
<feature type="transmembrane region" description="Helical" evidence="16">
    <location>
        <begin position="19"/>
        <end position="38"/>
    </location>
</feature>
<evidence type="ECO:0000256" key="10">
    <source>
        <dbReference type="ARBA" id="ARBA00022840"/>
    </source>
</evidence>
<evidence type="ECO:0000256" key="13">
    <source>
        <dbReference type="ARBA" id="ARBA00023136"/>
    </source>
</evidence>
<evidence type="ECO:0000256" key="12">
    <source>
        <dbReference type="ARBA" id="ARBA00023012"/>
    </source>
</evidence>
<dbReference type="InterPro" id="IPR004358">
    <property type="entry name" value="Sig_transdc_His_kin-like_C"/>
</dbReference>
<dbReference type="SMART" id="SM00091">
    <property type="entry name" value="PAS"/>
    <property type="match status" value="1"/>
</dbReference>
<dbReference type="CDD" id="cd00082">
    <property type="entry name" value="HisKA"/>
    <property type="match status" value="1"/>
</dbReference>
<dbReference type="Pfam" id="PF00072">
    <property type="entry name" value="Response_reg"/>
    <property type="match status" value="2"/>
</dbReference>
<keyword evidence="7 16" id="KW-0812">Transmembrane</keyword>
<dbReference type="SUPFAM" id="SSF47226">
    <property type="entry name" value="Histidine-containing phosphotransfer domain, HPT domain"/>
    <property type="match status" value="1"/>
</dbReference>
<keyword evidence="11 16" id="KW-1133">Transmembrane helix</keyword>
<keyword evidence="9" id="KW-0418">Kinase</keyword>
<feature type="domain" description="Response regulatory" evidence="18">
    <location>
        <begin position="818"/>
        <end position="938"/>
    </location>
</feature>
<evidence type="ECO:0000256" key="15">
    <source>
        <dbReference type="PROSITE-ProRule" id="PRU00169"/>
    </source>
</evidence>
<keyword evidence="4" id="KW-1003">Cell membrane</keyword>
<sequence>MTEAACVRPGLDRMLVTRIVAIVVLCFLVFGLLCYWSVLQPLRQDLARAEVALKAQEAGNSLSDIVSVTEQQLLTGAEWGRGGLYDLDDVRRFTRVFMPLLKARKQVAGVIFADDTGREIMLLPLPDGLWHTRVTSVEAGRQRHQWSRWSPAGELLGQEFRPSDYDPRTRPWHRGALAMPGELGVFWTQPYVFFTTRKVGITAATRWTREGGGPRYVLAFDIALADLSEITQGIRIRDSGRVGIVDTQGRLVSAPYLPAQHPIAQTAGTDVDSLMLKPPQELGMQALASAFQEWTRTPRLGATVHGSFEAYGQQWTGTVLPLGLGAQDLLVVAAAPLEEFALVHPPIVVAAALVLLTVLGIGALVGRVVAGSISGSLARLVDESNRIARLELDRPVSAQAPARELAQLVNAQEHMRAMLLSATRNLEDKVALRTREIAEREHELRSLLASSPIAVFIADESGTVRFANPRFRALFGLTEDTIEGVRLETLHANREEARQVAAELRAGRTVVDRELRLLMPSGDERWVLLSVLPLEATGRPRYCAWVHDISERHAAEEQLRQAKELAEDATRSKSDFLANMSHEIRTPMNAIIGMSHLALKTELTPRQQDYLLKIQRSGQHLLGVINDILDFSKIEAGKLAIEHVEFELEKVLETLADLIGEKAAAKGLELVFDIDVDVPRGLLGDPLRLGQVLINYANNAVKFTEQGEIDIVVRKLDESATDVLLRFEVRDTGIGLSEEQQERLFRSFEQADSSTTRQYGGTGLGLAISKSLAELMGGEVGVQSQPHQGSTFWFTARCGKTAGPQRRPVLGHDMQCRRTLVVDDNASARHVLRGLLEAMGLQVDEAESGHAALRKVAAADAGAPYDIVLLDWQMPGIDGLETARRLRAAVLAHHPALVMVTAHGREEVLHGAGQMGLQGILIKPVNASVLFDEIIRVLAREPGAEGEHMRRAPETRASAIPDSVAGLRGAHLLLVEDNDLNQEVAQELLGDAGFEVDIADNGVQALEKLKHRAYDAVLMDMQMPVMDGLRATREIRRIGVQSATGQPLPVIAMTANAMSSDRDRCLESGMDDHVAKPIEPDELWRVLERWVPPRLGNGGAEARHEASDAAPAPSLPADLRHIDGLDAMVGLRRVMGRVPLYLQMLRRFAAGQADLPQQIRRLWAAGDLDAAQRAAHTLKGLAGNVGATGLQQRAQTLEAALHAQGDAAAVDSALAALEPQLSALVSALQRALPPEHASSEVAAAVDPDRLQLVCARLEKLLSASDADAADLLEGEAPLLRAAMPGHFSRIEQAVRDFDFDQALTILHAARESAAMPR</sequence>
<dbReference type="PROSITE" id="PS50112">
    <property type="entry name" value="PAS"/>
    <property type="match status" value="1"/>
</dbReference>
<dbReference type="Pfam" id="PF02518">
    <property type="entry name" value="HATPase_c"/>
    <property type="match status" value="1"/>
</dbReference>
<feature type="domain" description="PAS" evidence="19">
    <location>
        <begin position="440"/>
        <end position="491"/>
    </location>
</feature>
<evidence type="ECO:0000256" key="11">
    <source>
        <dbReference type="ARBA" id="ARBA00022989"/>
    </source>
</evidence>
<feature type="domain" description="Histidine kinase" evidence="17">
    <location>
        <begin position="579"/>
        <end position="800"/>
    </location>
</feature>
<dbReference type="SUPFAM" id="SSF55785">
    <property type="entry name" value="PYP-like sensor domain (PAS domain)"/>
    <property type="match status" value="1"/>
</dbReference>
<dbReference type="Pfam" id="PF08448">
    <property type="entry name" value="PAS_4"/>
    <property type="match status" value="1"/>
</dbReference>
<proteinExistence type="predicted"/>
<evidence type="ECO:0000256" key="5">
    <source>
        <dbReference type="ARBA" id="ARBA00022553"/>
    </source>
</evidence>
<dbReference type="CDD" id="cd00130">
    <property type="entry name" value="PAS"/>
    <property type="match status" value="1"/>
</dbReference>
<dbReference type="InterPro" id="IPR001789">
    <property type="entry name" value="Sig_transdc_resp-reg_receiver"/>
</dbReference>